<sequence>MRSEMDWFVELAEAENVSAAAAELHLSQPTLSRMLGRLERELGTELFDRVGRRLSLNDRGRAYLDHCRRARAEMDAGRAAVRAMVDPVQGTVRLAFLHSFGIRLVPELIGGFRREAHVAFTLFQDAAEVVADRVRSDDADLAIVSPRPTGSDLVWAPLLTQRLGLAVPADHHLVDRAEVSLAEVATEPFVAMEAGFGMRRILDELCAAEDFRPDITFETTELGTIAGLVGAGLGVAVMPIEDTGPLAADVVLVPLAGPQTTREIVLIWRRDRPLVGAAARFRDFVVERRG</sequence>
<dbReference type="InterPro" id="IPR036390">
    <property type="entry name" value="WH_DNA-bd_sf"/>
</dbReference>
<keyword evidence="2" id="KW-0805">Transcription regulation</keyword>
<proteinExistence type="inferred from homology"/>
<dbReference type="PROSITE" id="PS50931">
    <property type="entry name" value="HTH_LYSR"/>
    <property type="match status" value="1"/>
</dbReference>
<dbReference type="GO" id="GO:0003677">
    <property type="term" value="F:DNA binding"/>
    <property type="evidence" value="ECO:0007669"/>
    <property type="project" value="UniProtKB-KW"/>
</dbReference>
<dbReference type="InterPro" id="IPR000847">
    <property type="entry name" value="LysR_HTH_N"/>
</dbReference>
<dbReference type="EMBL" id="JAMTCG010000002">
    <property type="protein sequence ID" value="MCP2159846.1"/>
    <property type="molecule type" value="Genomic_DNA"/>
</dbReference>
<dbReference type="PANTHER" id="PTHR30346:SF28">
    <property type="entry name" value="HTH-TYPE TRANSCRIPTIONAL REGULATOR CYNR"/>
    <property type="match status" value="1"/>
</dbReference>
<protein>
    <submittedName>
        <fullName evidence="7">DNA-binding transcriptional regulator, LysR family</fullName>
    </submittedName>
</protein>
<reference evidence="7 8" key="1">
    <citation type="submission" date="2022-06" db="EMBL/GenBank/DDBJ databases">
        <title>Genomic Encyclopedia of Archaeal and Bacterial Type Strains, Phase II (KMG-II): from individual species to whole genera.</title>
        <authorList>
            <person name="Goeker M."/>
        </authorList>
    </citation>
    <scope>NUCLEOTIDE SEQUENCE [LARGE SCALE GENOMIC DNA]</scope>
    <source>
        <strain evidence="7 8">DSM 45037</strain>
    </source>
</reference>
<dbReference type="PANTHER" id="PTHR30346">
    <property type="entry name" value="TRANSCRIPTIONAL DUAL REGULATOR HCAR-RELATED"/>
    <property type="match status" value="1"/>
</dbReference>
<comment type="similarity">
    <text evidence="1">Belongs to the LysR transcriptional regulatory family.</text>
</comment>
<dbReference type="Pfam" id="PF03466">
    <property type="entry name" value="LysR_substrate"/>
    <property type="match status" value="1"/>
</dbReference>
<dbReference type="InterPro" id="IPR005119">
    <property type="entry name" value="LysR_subst-bd"/>
</dbReference>
<dbReference type="InterPro" id="IPR036388">
    <property type="entry name" value="WH-like_DNA-bd_sf"/>
</dbReference>
<dbReference type="Proteomes" id="UP001205740">
    <property type="component" value="Unassembled WGS sequence"/>
</dbReference>
<dbReference type="Gene3D" id="1.10.10.10">
    <property type="entry name" value="Winged helix-like DNA-binding domain superfamily/Winged helix DNA-binding domain"/>
    <property type="match status" value="1"/>
</dbReference>
<dbReference type="Gene3D" id="3.40.190.290">
    <property type="match status" value="1"/>
</dbReference>
<keyword evidence="5" id="KW-0804">Transcription</keyword>
<dbReference type="CDD" id="cd08434">
    <property type="entry name" value="PBP2_GltC_like"/>
    <property type="match status" value="1"/>
</dbReference>
<keyword evidence="3 7" id="KW-0238">DNA-binding</keyword>
<keyword evidence="8" id="KW-1185">Reference proteome</keyword>
<evidence type="ECO:0000256" key="5">
    <source>
        <dbReference type="ARBA" id="ARBA00023163"/>
    </source>
</evidence>
<accession>A0ABT1GXY4</accession>
<feature type="domain" description="HTH lysR-type" evidence="6">
    <location>
        <begin position="1"/>
        <end position="57"/>
    </location>
</feature>
<dbReference type="PRINTS" id="PR00039">
    <property type="entry name" value="HTHLYSR"/>
</dbReference>
<name>A0ABT1GXY4_9NOCA</name>
<dbReference type="SUPFAM" id="SSF53850">
    <property type="entry name" value="Periplasmic binding protein-like II"/>
    <property type="match status" value="1"/>
</dbReference>
<organism evidence="7 8">
    <name type="scientific">Williamsia serinedens</name>
    <dbReference type="NCBI Taxonomy" id="391736"/>
    <lineage>
        <taxon>Bacteria</taxon>
        <taxon>Bacillati</taxon>
        <taxon>Actinomycetota</taxon>
        <taxon>Actinomycetes</taxon>
        <taxon>Mycobacteriales</taxon>
        <taxon>Nocardiaceae</taxon>
        <taxon>Williamsia</taxon>
    </lineage>
</organism>
<dbReference type="Pfam" id="PF00126">
    <property type="entry name" value="HTH_1"/>
    <property type="match status" value="1"/>
</dbReference>
<dbReference type="SUPFAM" id="SSF46785">
    <property type="entry name" value="Winged helix' DNA-binding domain"/>
    <property type="match status" value="1"/>
</dbReference>
<evidence type="ECO:0000256" key="1">
    <source>
        <dbReference type="ARBA" id="ARBA00009437"/>
    </source>
</evidence>
<evidence type="ECO:0000256" key="2">
    <source>
        <dbReference type="ARBA" id="ARBA00023015"/>
    </source>
</evidence>
<dbReference type="RefSeq" id="WP_253653442.1">
    <property type="nucleotide sequence ID" value="NZ_BAAAOE010000001.1"/>
</dbReference>
<evidence type="ECO:0000256" key="3">
    <source>
        <dbReference type="ARBA" id="ARBA00023125"/>
    </source>
</evidence>
<evidence type="ECO:0000256" key="4">
    <source>
        <dbReference type="ARBA" id="ARBA00023159"/>
    </source>
</evidence>
<keyword evidence="4" id="KW-0010">Activator</keyword>
<gene>
    <name evidence="7" type="ORF">LX12_001025</name>
</gene>
<evidence type="ECO:0000313" key="8">
    <source>
        <dbReference type="Proteomes" id="UP001205740"/>
    </source>
</evidence>
<comment type="caution">
    <text evidence="7">The sequence shown here is derived from an EMBL/GenBank/DDBJ whole genome shotgun (WGS) entry which is preliminary data.</text>
</comment>
<evidence type="ECO:0000259" key="6">
    <source>
        <dbReference type="PROSITE" id="PS50931"/>
    </source>
</evidence>
<evidence type="ECO:0000313" key="7">
    <source>
        <dbReference type="EMBL" id="MCP2159846.1"/>
    </source>
</evidence>